<dbReference type="Gene3D" id="2.40.170.20">
    <property type="entry name" value="TonB-dependent receptor, beta-barrel domain"/>
    <property type="match status" value="1"/>
</dbReference>
<sequence length="759" mass="83978">MFPGTLVRVLTFFLLLAAARGQTPVRGQVRDAQGGEPLARVQCALHCGERVAVQRSGTDGRFEFAEGAGLGCSVTLTLVGYRPLRLEIDGTAELDLALTPDSLARRDSVDVHAGPFEVTQSASASERTLTGAEMKNLAGVLVDDPLRAVQSLPGVASSNDFIAQFSVRGSAFDRVGIFLDGVLLHSPFHTVQSQEETGSLSMLQADLVEELTLHAGAPPVEYQDRSASALDIRLREGSREGPAVRINVGVASTAVILEGPLGSDRRGSWLVSVRRSYLQYLLRRTSAADSLAFGFFDTQGKLSYDLSRRNALTLGFMDGLSDLDRSHVRATLGVNAIMDGTYHVSALNLGWRYTPSSDLQVTNRLAWIRERSDNRNNLELPLAAQGYGEWVWNPALVWSWKPKAPLQAGGSFRRLHDDGFSARYNFNPLAVRRRDNWRGTGLRAGGFVQQDWIAGPLTLTAGVRVDGYSEAGPTALSPHGSALLRVGPATRLQLAWSQAVQYPALLPLRIENMGNRFLLPERANHTVAAVEQALGERTRLRAEFFYRADRDLITQPLLDPRVLPDGQIFIPPASPQYLNSERGTARGFEVFLQRRTANRLSGWVSYGYVKTAMRDGVTGASYPADYEQRHTMNAYSSYRLRPSLNLSARYSYGSNFPVPGFFRQTDPATYVLNSVRNAVRLPEYHRADLRINKSFQWRSWRSVLFVEVANLTNHENVTFDSFNGFNSRTGQASPTFLKLFPIVPAAGLMLEWDARLRRK</sequence>
<evidence type="ECO:0000313" key="10">
    <source>
        <dbReference type="Proteomes" id="UP000593892"/>
    </source>
</evidence>
<dbReference type="InterPro" id="IPR036942">
    <property type="entry name" value="Beta-barrel_TonB_sf"/>
</dbReference>
<evidence type="ECO:0000256" key="4">
    <source>
        <dbReference type="ARBA" id="ARBA00022692"/>
    </source>
</evidence>
<evidence type="ECO:0000256" key="6">
    <source>
        <dbReference type="ARBA" id="ARBA00023136"/>
    </source>
</evidence>
<dbReference type="KEGG" id="pfer:IRI77_26675"/>
<dbReference type="InterPro" id="IPR008969">
    <property type="entry name" value="CarboxyPept-like_regulatory"/>
</dbReference>
<dbReference type="PANTHER" id="PTHR30069:SF29">
    <property type="entry name" value="HEMOGLOBIN AND HEMOGLOBIN-HAPTOGLOBIN-BINDING PROTEIN 1-RELATED"/>
    <property type="match status" value="1"/>
</dbReference>
<evidence type="ECO:0000256" key="5">
    <source>
        <dbReference type="ARBA" id="ARBA00022729"/>
    </source>
</evidence>
<dbReference type="InterPro" id="IPR012910">
    <property type="entry name" value="Plug_dom"/>
</dbReference>
<dbReference type="SUPFAM" id="SSF49464">
    <property type="entry name" value="Carboxypeptidase regulatory domain-like"/>
    <property type="match status" value="1"/>
</dbReference>
<keyword evidence="7" id="KW-0998">Cell outer membrane</keyword>
<keyword evidence="6" id="KW-0472">Membrane</keyword>
<keyword evidence="10" id="KW-1185">Reference proteome</keyword>
<feature type="domain" description="TonB-dependent receptor plug" evidence="8">
    <location>
        <begin position="121"/>
        <end position="227"/>
    </location>
</feature>
<keyword evidence="3" id="KW-1134">Transmembrane beta strand</keyword>
<evidence type="ECO:0000256" key="1">
    <source>
        <dbReference type="ARBA" id="ARBA00004571"/>
    </source>
</evidence>
<gene>
    <name evidence="9" type="ORF">IRI77_26675</name>
</gene>
<proteinExistence type="predicted"/>
<dbReference type="PANTHER" id="PTHR30069">
    <property type="entry name" value="TONB-DEPENDENT OUTER MEMBRANE RECEPTOR"/>
    <property type="match status" value="1"/>
</dbReference>
<dbReference type="GO" id="GO:0044718">
    <property type="term" value="P:siderophore transmembrane transport"/>
    <property type="evidence" value="ECO:0007669"/>
    <property type="project" value="TreeGrafter"/>
</dbReference>
<dbReference type="Pfam" id="PF07715">
    <property type="entry name" value="Plug"/>
    <property type="match status" value="1"/>
</dbReference>
<organism evidence="9 10">
    <name type="scientific">Paludibaculum fermentans</name>
    <dbReference type="NCBI Taxonomy" id="1473598"/>
    <lineage>
        <taxon>Bacteria</taxon>
        <taxon>Pseudomonadati</taxon>
        <taxon>Acidobacteriota</taxon>
        <taxon>Terriglobia</taxon>
        <taxon>Bryobacterales</taxon>
        <taxon>Bryobacteraceae</taxon>
        <taxon>Paludibaculum</taxon>
    </lineage>
</organism>
<protein>
    <submittedName>
        <fullName evidence="9">TonB-dependent receptor plug domain-containing protein</fullName>
    </submittedName>
</protein>
<dbReference type="EMBL" id="CP063849">
    <property type="protein sequence ID" value="QOY86371.1"/>
    <property type="molecule type" value="Genomic_DNA"/>
</dbReference>
<comment type="subcellular location">
    <subcellularLocation>
        <location evidence="1">Cell outer membrane</location>
        <topology evidence="1">Multi-pass membrane protein</topology>
    </subcellularLocation>
</comment>
<name>A0A7S7NML3_PALFE</name>
<dbReference type="GO" id="GO:0015344">
    <property type="term" value="F:siderophore uptake transmembrane transporter activity"/>
    <property type="evidence" value="ECO:0007669"/>
    <property type="project" value="TreeGrafter"/>
</dbReference>
<keyword evidence="5" id="KW-0732">Signal</keyword>
<keyword evidence="9" id="KW-0675">Receptor</keyword>
<evidence type="ECO:0000256" key="7">
    <source>
        <dbReference type="ARBA" id="ARBA00023237"/>
    </source>
</evidence>
<accession>A0A7S7NML3</accession>
<keyword evidence="4" id="KW-0812">Transmembrane</keyword>
<evidence type="ECO:0000256" key="2">
    <source>
        <dbReference type="ARBA" id="ARBA00022448"/>
    </source>
</evidence>
<reference evidence="9 10" key="1">
    <citation type="submission" date="2020-10" db="EMBL/GenBank/DDBJ databases">
        <title>Complete genome sequence of Paludibaculum fermentans P105T, a facultatively anaerobic acidobacterium capable of dissimilatory Fe(III) reduction.</title>
        <authorList>
            <person name="Dedysh S.N."/>
            <person name="Beletsky A.V."/>
            <person name="Kulichevskaya I.S."/>
            <person name="Mardanov A.V."/>
            <person name="Ravin N.V."/>
        </authorList>
    </citation>
    <scope>NUCLEOTIDE SEQUENCE [LARGE SCALE GENOMIC DNA]</scope>
    <source>
        <strain evidence="9 10">P105</strain>
    </source>
</reference>
<evidence type="ECO:0000259" key="8">
    <source>
        <dbReference type="Pfam" id="PF07715"/>
    </source>
</evidence>
<dbReference type="InterPro" id="IPR039426">
    <property type="entry name" value="TonB-dep_rcpt-like"/>
</dbReference>
<dbReference type="RefSeq" id="WP_194448040.1">
    <property type="nucleotide sequence ID" value="NZ_CP063849.1"/>
</dbReference>
<dbReference type="GO" id="GO:0009279">
    <property type="term" value="C:cell outer membrane"/>
    <property type="evidence" value="ECO:0007669"/>
    <property type="project" value="UniProtKB-SubCell"/>
</dbReference>
<dbReference type="AlphaFoldDB" id="A0A7S7NML3"/>
<evidence type="ECO:0000313" key="9">
    <source>
        <dbReference type="EMBL" id="QOY86371.1"/>
    </source>
</evidence>
<dbReference type="Proteomes" id="UP000593892">
    <property type="component" value="Chromosome"/>
</dbReference>
<keyword evidence="2" id="KW-0813">Transport</keyword>
<evidence type="ECO:0000256" key="3">
    <source>
        <dbReference type="ARBA" id="ARBA00022452"/>
    </source>
</evidence>
<dbReference type="SUPFAM" id="SSF56935">
    <property type="entry name" value="Porins"/>
    <property type="match status" value="1"/>
</dbReference>